<reference evidence="3" key="1">
    <citation type="submission" date="2016-04" db="EMBL/GenBank/DDBJ databases">
        <title>Cephalotus genome sequencing.</title>
        <authorList>
            <person name="Fukushima K."/>
            <person name="Hasebe M."/>
            <person name="Fang X."/>
        </authorList>
    </citation>
    <scope>NUCLEOTIDE SEQUENCE [LARGE SCALE GENOMIC DNA]</scope>
    <source>
        <strain evidence="3">cv. St1</strain>
    </source>
</reference>
<dbReference type="PANTHER" id="PTHR32487:SF12">
    <property type="entry name" value="3-OXO-DELTA(4,5)-STEROID 5-BETA-REDUCTASE"/>
    <property type="match status" value="1"/>
</dbReference>
<dbReference type="InterPro" id="IPR055222">
    <property type="entry name" value="PRISE-like_Rossmann-fold"/>
</dbReference>
<name>A0A1Q3BFJ3_CEPFO</name>
<dbReference type="AlphaFoldDB" id="A0A1Q3BFJ3"/>
<dbReference type="PANTHER" id="PTHR32487">
    <property type="entry name" value="3-OXO-DELTA(4,5)-STEROID 5-BETA-REDUCTASE"/>
    <property type="match status" value="1"/>
</dbReference>
<sequence>MEAKESNGKTETATDHVAIIFGVTGLVGRELAKRLAKKSKWKVYGVARNPEINPIQSSNYHFIPCDLLNPLESQQKLSLLKDVTHMFWVTWASQFPLDTPDCCKQNEAMMSNALNAILPAAKVLKHVSLQTGMKHYVSLQGPSKEKEVCYYDEECPRVSADYNFYYVLEDLLKERLACNVGWSVHRPGLLAGSSNRTFYNFMGSLCVYGAICKHLNLPFVFGGTKERWEEVCIDGSDARLVAKQHIWAATNDCISSIGGQAFNAINGPSFTWKEIWPTLANKFEVEVPQEMFLEDFWFEKAMSDKKKVWREIVSKQGLIQTEMEDLANWVFLDMLFRCQVKMLGTRDKADHLGFKMRCKTLDSILYWIDFMRNEKFIP</sequence>
<evidence type="ECO:0000313" key="3">
    <source>
        <dbReference type="Proteomes" id="UP000187406"/>
    </source>
</evidence>
<protein>
    <submittedName>
        <fullName evidence="2">NAD_binding_10 domain-containing protein</fullName>
    </submittedName>
</protein>
<comment type="caution">
    <text evidence="2">The sequence shown here is derived from an EMBL/GenBank/DDBJ whole genome shotgun (WGS) entry which is preliminary data.</text>
</comment>
<dbReference type="InParanoid" id="A0A1Q3BFJ3"/>
<keyword evidence="3" id="KW-1185">Reference proteome</keyword>
<dbReference type="GO" id="GO:0006629">
    <property type="term" value="P:lipid metabolic process"/>
    <property type="evidence" value="ECO:0007669"/>
    <property type="project" value="UniProtKB-ARBA"/>
</dbReference>
<dbReference type="CDD" id="cd08948">
    <property type="entry name" value="5beta-POR_like_SDR_a"/>
    <property type="match status" value="1"/>
</dbReference>
<proteinExistence type="predicted"/>
<organism evidence="2 3">
    <name type="scientific">Cephalotus follicularis</name>
    <name type="common">Albany pitcher plant</name>
    <dbReference type="NCBI Taxonomy" id="3775"/>
    <lineage>
        <taxon>Eukaryota</taxon>
        <taxon>Viridiplantae</taxon>
        <taxon>Streptophyta</taxon>
        <taxon>Embryophyta</taxon>
        <taxon>Tracheophyta</taxon>
        <taxon>Spermatophyta</taxon>
        <taxon>Magnoliopsida</taxon>
        <taxon>eudicotyledons</taxon>
        <taxon>Gunneridae</taxon>
        <taxon>Pentapetalae</taxon>
        <taxon>rosids</taxon>
        <taxon>fabids</taxon>
        <taxon>Oxalidales</taxon>
        <taxon>Cephalotaceae</taxon>
        <taxon>Cephalotus</taxon>
    </lineage>
</organism>
<dbReference type="Proteomes" id="UP000187406">
    <property type="component" value="Unassembled WGS sequence"/>
</dbReference>
<dbReference type="GO" id="GO:0016627">
    <property type="term" value="F:oxidoreductase activity, acting on the CH-CH group of donors"/>
    <property type="evidence" value="ECO:0007669"/>
    <property type="project" value="UniProtKB-ARBA"/>
</dbReference>
<evidence type="ECO:0000259" key="1">
    <source>
        <dbReference type="Pfam" id="PF22917"/>
    </source>
</evidence>
<feature type="domain" description="PRISE-like Rossmann-fold" evidence="1">
    <location>
        <begin position="74"/>
        <end position="320"/>
    </location>
</feature>
<gene>
    <name evidence="2" type="ORF">CFOL_v3_10132</name>
</gene>
<accession>A0A1Q3BFJ3</accession>
<dbReference type="Gene3D" id="3.40.50.720">
    <property type="entry name" value="NAD(P)-binding Rossmann-like Domain"/>
    <property type="match status" value="1"/>
</dbReference>
<dbReference type="EMBL" id="BDDD01000489">
    <property type="protein sequence ID" value="GAV66622.1"/>
    <property type="molecule type" value="Genomic_DNA"/>
</dbReference>
<dbReference type="OrthoDB" id="1731983at2759"/>
<dbReference type="SUPFAM" id="SSF51735">
    <property type="entry name" value="NAD(P)-binding Rossmann-fold domains"/>
    <property type="match status" value="1"/>
</dbReference>
<evidence type="ECO:0000313" key="2">
    <source>
        <dbReference type="EMBL" id="GAV66622.1"/>
    </source>
</evidence>
<dbReference type="Pfam" id="PF22917">
    <property type="entry name" value="PRISE"/>
    <property type="match status" value="1"/>
</dbReference>
<dbReference type="InterPro" id="IPR036291">
    <property type="entry name" value="NAD(P)-bd_dom_sf"/>
</dbReference>